<evidence type="ECO:0000256" key="7">
    <source>
        <dbReference type="RuleBase" id="RU363032"/>
    </source>
</evidence>
<comment type="subcellular location">
    <subcellularLocation>
        <location evidence="1 7">Cell membrane</location>
        <topology evidence="1 7">Multi-pass membrane protein</topology>
    </subcellularLocation>
</comment>
<evidence type="ECO:0000256" key="6">
    <source>
        <dbReference type="ARBA" id="ARBA00023136"/>
    </source>
</evidence>
<sequence length="254" mass="29029">MVSSALKIDPQIYTIPPILLPMPVHPRNFIEGWQVLPFTRYAFNSIVLYTVPAVLFTVLSSTIVAYGFSRIRWPGRDTLFWFVVMTMMLPWAVTMVPLFITFKWLGWLDTYRPLVVPALFGHPYIIFLLRQFFMTLPEELSDAARIDGTSEFGILFRIILPLTKPALAVVALFRFIWAWNDYLGPLIYLRDETRYPLALGIEQLRLRANDIGNFSNGIPYLMAVSTLVALPIIATFFLAQRTFIEGISLTGLKG</sequence>
<feature type="transmembrane region" description="Helical" evidence="7">
    <location>
        <begin position="218"/>
        <end position="239"/>
    </location>
</feature>
<evidence type="ECO:0000256" key="5">
    <source>
        <dbReference type="ARBA" id="ARBA00022989"/>
    </source>
</evidence>
<keyword evidence="4 7" id="KW-0812">Transmembrane</keyword>
<evidence type="ECO:0000256" key="2">
    <source>
        <dbReference type="ARBA" id="ARBA00022448"/>
    </source>
</evidence>
<dbReference type="PANTHER" id="PTHR43744">
    <property type="entry name" value="ABC TRANSPORTER PERMEASE PROTEIN MG189-RELATED-RELATED"/>
    <property type="match status" value="1"/>
</dbReference>
<keyword evidence="6 7" id="KW-0472">Membrane</keyword>
<feature type="transmembrane region" description="Helical" evidence="7">
    <location>
        <begin position="46"/>
        <end position="68"/>
    </location>
</feature>
<dbReference type="AlphaFoldDB" id="A0A6B1DSH0"/>
<dbReference type="EMBL" id="VXPY01000052">
    <property type="protein sequence ID" value="MYD90177.1"/>
    <property type="molecule type" value="Genomic_DNA"/>
</dbReference>
<comment type="caution">
    <text evidence="9">The sequence shown here is derived from an EMBL/GenBank/DDBJ whole genome shotgun (WGS) entry which is preliminary data.</text>
</comment>
<comment type="similarity">
    <text evidence="7">Belongs to the binding-protein-dependent transport system permease family.</text>
</comment>
<evidence type="ECO:0000313" key="9">
    <source>
        <dbReference type="EMBL" id="MYD90177.1"/>
    </source>
</evidence>
<feature type="transmembrane region" description="Helical" evidence="7">
    <location>
        <begin position="80"/>
        <end position="102"/>
    </location>
</feature>
<dbReference type="GO" id="GO:0055085">
    <property type="term" value="P:transmembrane transport"/>
    <property type="evidence" value="ECO:0007669"/>
    <property type="project" value="InterPro"/>
</dbReference>
<evidence type="ECO:0000256" key="3">
    <source>
        <dbReference type="ARBA" id="ARBA00022475"/>
    </source>
</evidence>
<gene>
    <name evidence="9" type="ORF">F4Y08_07525</name>
</gene>
<keyword evidence="5 7" id="KW-1133">Transmembrane helix</keyword>
<evidence type="ECO:0000256" key="1">
    <source>
        <dbReference type="ARBA" id="ARBA00004651"/>
    </source>
</evidence>
<keyword evidence="2 7" id="KW-0813">Transport</keyword>
<dbReference type="PROSITE" id="PS50928">
    <property type="entry name" value="ABC_TM1"/>
    <property type="match status" value="1"/>
</dbReference>
<proteinExistence type="inferred from homology"/>
<evidence type="ECO:0000259" key="8">
    <source>
        <dbReference type="PROSITE" id="PS50928"/>
    </source>
</evidence>
<feature type="transmembrane region" description="Helical" evidence="7">
    <location>
        <begin position="154"/>
        <end position="177"/>
    </location>
</feature>
<evidence type="ECO:0000256" key="4">
    <source>
        <dbReference type="ARBA" id="ARBA00022692"/>
    </source>
</evidence>
<feature type="transmembrane region" description="Helical" evidence="7">
    <location>
        <begin position="114"/>
        <end position="133"/>
    </location>
</feature>
<feature type="domain" description="ABC transmembrane type-1" evidence="8">
    <location>
        <begin position="43"/>
        <end position="239"/>
    </location>
</feature>
<name>A0A6B1DSH0_9CHLR</name>
<accession>A0A6B1DSH0</accession>
<protein>
    <submittedName>
        <fullName evidence="9">Carbohydrate ABC transporter permease</fullName>
    </submittedName>
</protein>
<dbReference type="GO" id="GO:0005886">
    <property type="term" value="C:plasma membrane"/>
    <property type="evidence" value="ECO:0007669"/>
    <property type="project" value="UniProtKB-SubCell"/>
</dbReference>
<keyword evidence="3" id="KW-1003">Cell membrane</keyword>
<dbReference type="Gene3D" id="1.10.3720.10">
    <property type="entry name" value="MetI-like"/>
    <property type="match status" value="1"/>
</dbReference>
<dbReference type="InterPro" id="IPR000515">
    <property type="entry name" value="MetI-like"/>
</dbReference>
<organism evidence="9">
    <name type="scientific">Caldilineaceae bacterium SB0662_bin_9</name>
    <dbReference type="NCBI Taxonomy" id="2605258"/>
    <lineage>
        <taxon>Bacteria</taxon>
        <taxon>Bacillati</taxon>
        <taxon>Chloroflexota</taxon>
        <taxon>Caldilineae</taxon>
        <taxon>Caldilineales</taxon>
        <taxon>Caldilineaceae</taxon>
    </lineage>
</organism>
<dbReference type="Pfam" id="PF00528">
    <property type="entry name" value="BPD_transp_1"/>
    <property type="match status" value="1"/>
</dbReference>
<dbReference type="InterPro" id="IPR035906">
    <property type="entry name" value="MetI-like_sf"/>
</dbReference>
<dbReference type="CDD" id="cd06261">
    <property type="entry name" value="TM_PBP2"/>
    <property type="match status" value="1"/>
</dbReference>
<reference evidence="9" key="1">
    <citation type="submission" date="2019-09" db="EMBL/GenBank/DDBJ databases">
        <title>Characterisation of the sponge microbiome using genome-centric metagenomics.</title>
        <authorList>
            <person name="Engelberts J.P."/>
            <person name="Robbins S.J."/>
            <person name="De Goeij J.M."/>
            <person name="Aranda M."/>
            <person name="Bell S.C."/>
            <person name="Webster N.S."/>
        </authorList>
    </citation>
    <scope>NUCLEOTIDE SEQUENCE</scope>
    <source>
        <strain evidence="9">SB0662_bin_9</strain>
    </source>
</reference>
<dbReference type="PANTHER" id="PTHR43744:SF6">
    <property type="entry name" value="ABC TRANSPORTER PERMEASE PROTEIN YESQ-RELATED"/>
    <property type="match status" value="1"/>
</dbReference>
<dbReference type="SUPFAM" id="SSF161098">
    <property type="entry name" value="MetI-like"/>
    <property type="match status" value="1"/>
</dbReference>